<evidence type="ECO:0000313" key="4">
    <source>
        <dbReference type="Proteomes" id="UP001430848"/>
    </source>
</evidence>
<accession>A0ABR1PNB9</accession>
<reference evidence="3 4" key="1">
    <citation type="submission" date="2024-02" db="EMBL/GenBank/DDBJ databases">
        <title>De novo assembly and annotation of 12 fungi associated with fruit tree decline syndrome in Ontario, Canada.</title>
        <authorList>
            <person name="Sulman M."/>
            <person name="Ellouze W."/>
            <person name="Ilyukhin E."/>
        </authorList>
    </citation>
    <scope>NUCLEOTIDE SEQUENCE [LARGE SCALE GENOMIC DNA]</scope>
    <source>
        <strain evidence="3 4">M169</strain>
    </source>
</reference>
<protein>
    <recommendedName>
        <fullName evidence="2">EthD domain-containing protein</fullName>
    </recommendedName>
</protein>
<proteinExistence type="inferred from homology"/>
<gene>
    <name evidence="3" type="ORF">SLS63_000813</name>
</gene>
<dbReference type="Proteomes" id="UP001430848">
    <property type="component" value="Unassembled WGS sequence"/>
</dbReference>
<dbReference type="InterPro" id="IPR011008">
    <property type="entry name" value="Dimeric_a/b-barrel"/>
</dbReference>
<sequence>MDSQQRLLLETVYEALEAAGQLLDQPERVLRLAGSYYRTKGLSEEEFYNYMSRRHGAECAKIHEKYGILKYQMTLKLPYGVDDHDLQIEYYFRDLSSLLAVSADEGFKALHVEGTPYVRLDEATVALTWVEVYIEGGRLVNIGADGESLQPSFAEQSDIRVSDRAADKYY</sequence>
<dbReference type="InterPro" id="IPR009799">
    <property type="entry name" value="EthD_dom"/>
</dbReference>
<evidence type="ECO:0000256" key="1">
    <source>
        <dbReference type="ARBA" id="ARBA00005986"/>
    </source>
</evidence>
<dbReference type="SUPFAM" id="SSF54909">
    <property type="entry name" value="Dimeric alpha+beta barrel"/>
    <property type="match status" value="1"/>
</dbReference>
<dbReference type="EMBL" id="JAKNSF020000002">
    <property type="protein sequence ID" value="KAK7741260.1"/>
    <property type="molecule type" value="Genomic_DNA"/>
</dbReference>
<name>A0ABR1PNB9_DIAER</name>
<feature type="domain" description="EthD" evidence="2">
    <location>
        <begin position="40"/>
        <end position="109"/>
    </location>
</feature>
<comment type="caution">
    <text evidence="3">The sequence shown here is derived from an EMBL/GenBank/DDBJ whole genome shotgun (WGS) entry which is preliminary data.</text>
</comment>
<evidence type="ECO:0000259" key="2">
    <source>
        <dbReference type="Pfam" id="PF07110"/>
    </source>
</evidence>
<dbReference type="Pfam" id="PF07110">
    <property type="entry name" value="EthD"/>
    <property type="match status" value="1"/>
</dbReference>
<comment type="similarity">
    <text evidence="1">Belongs to the tpcK family.</text>
</comment>
<keyword evidence="4" id="KW-1185">Reference proteome</keyword>
<organism evidence="3 4">
    <name type="scientific">Diaporthe eres</name>
    <name type="common">Phomopsis oblonga</name>
    <dbReference type="NCBI Taxonomy" id="83184"/>
    <lineage>
        <taxon>Eukaryota</taxon>
        <taxon>Fungi</taxon>
        <taxon>Dikarya</taxon>
        <taxon>Ascomycota</taxon>
        <taxon>Pezizomycotina</taxon>
        <taxon>Sordariomycetes</taxon>
        <taxon>Sordariomycetidae</taxon>
        <taxon>Diaporthales</taxon>
        <taxon>Diaporthaceae</taxon>
        <taxon>Diaporthe</taxon>
        <taxon>Diaporthe eres species complex</taxon>
    </lineage>
</organism>
<evidence type="ECO:0000313" key="3">
    <source>
        <dbReference type="EMBL" id="KAK7741260.1"/>
    </source>
</evidence>